<feature type="transmembrane region" description="Helical" evidence="1">
    <location>
        <begin position="98"/>
        <end position="119"/>
    </location>
</feature>
<gene>
    <name evidence="2" type="ORF">CWS20_09420</name>
</gene>
<keyword evidence="1" id="KW-0812">Transmembrane</keyword>
<feature type="transmembrane region" description="Helical" evidence="1">
    <location>
        <begin position="172"/>
        <end position="192"/>
    </location>
</feature>
<comment type="caution">
    <text evidence="2">The sequence shown here is derived from an EMBL/GenBank/DDBJ whole genome shotgun (WGS) entry which is preliminary data.</text>
</comment>
<evidence type="ECO:0000256" key="1">
    <source>
        <dbReference type="SAM" id="Phobius"/>
    </source>
</evidence>
<dbReference type="Proteomes" id="UP000233343">
    <property type="component" value="Unassembled WGS sequence"/>
</dbReference>
<keyword evidence="3" id="KW-1185">Reference proteome</keyword>
<feature type="transmembrane region" description="Helical" evidence="1">
    <location>
        <begin position="20"/>
        <end position="40"/>
    </location>
</feature>
<feature type="transmembrane region" description="Helical" evidence="1">
    <location>
        <begin position="139"/>
        <end position="160"/>
    </location>
</feature>
<feature type="transmembrane region" description="Helical" evidence="1">
    <location>
        <begin position="46"/>
        <end position="70"/>
    </location>
</feature>
<proteinExistence type="predicted"/>
<keyword evidence="1" id="KW-1133">Transmembrane helix</keyword>
<evidence type="ECO:0000313" key="2">
    <source>
        <dbReference type="EMBL" id="PKG29203.1"/>
    </source>
</evidence>
<accession>A0A2N0ZI76</accession>
<evidence type="ECO:0000313" key="3">
    <source>
        <dbReference type="Proteomes" id="UP000233343"/>
    </source>
</evidence>
<organism evidence="2 3">
    <name type="scientific">Cytobacillus horneckiae</name>
    <dbReference type="NCBI Taxonomy" id="549687"/>
    <lineage>
        <taxon>Bacteria</taxon>
        <taxon>Bacillati</taxon>
        <taxon>Bacillota</taxon>
        <taxon>Bacilli</taxon>
        <taxon>Bacillales</taxon>
        <taxon>Bacillaceae</taxon>
        <taxon>Cytobacillus</taxon>
    </lineage>
</organism>
<protein>
    <submittedName>
        <fullName evidence="2">Uncharacterized protein</fullName>
    </submittedName>
</protein>
<keyword evidence="1" id="KW-0472">Membrane</keyword>
<name>A0A2N0ZI76_9BACI</name>
<dbReference type="EMBL" id="PISD01000018">
    <property type="protein sequence ID" value="PKG29203.1"/>
    <property type="molecule type" value="Genomic_DNA"/>
</dbReference>
<feature type="transmembrane region" description="Helical" evidence="1">
    <location>
        <begin position="237"/>
        <end position="258"/>
    </location>
</feature>
<reference evidence="2 3" key="1">
    <citation type="journal article" date="2010" name="Int. J. Syst. Evol. Microbiol.">
        <title>Bacillus horneckiae sp. nov., isolated from a spacecraft-assembly clean room.</title>
        <authorList>
            <person name="Vaishampayan P."/>
            <person name="Probst A."/>
            <person name="Krishnamurthi S."/>
            <person name="Ghosh S."/>
            <person name="Osman S."/>
            <person name="McDowall A."/>
            <person name="Ruckmani A."/>
            <person name="Mayilraj S."/>
            <person name="Venkateswaran K."/>
        </authorList>
    </citation>
    <scope>NUCLEOTIDE SEQUENCE [LARGE SCALE GENOMIC DNA]</scope>
    <source>
        <strain evidence="3">1PO1SC</strain>
    </source>
</reference>
<dbReference type="RefSeq" id="WP_066191831.1">
    <property type="nucleotide sequence ID" value="NZ_JAFDQP010000007.1"/>
</dbReference>
<dbReference type="AlphaFoldDB" id="A0A2N0ZI76"/>
<sequence>MIQAYKGLLTKDIKVMKNYYFLGMGLILLAVVGGGLLTKYFKEPNIMAAVMLMVLFAHIMYIPLFILASLNIEAKTQTWLHNPNSAALLLLSKLGSALVAYLFSICFTLLLAAAVYFLYPSAEFYTLIQGSLLTNTLYMSIAITFVTIYFAVWILFYWSFFHSLKNVSVAGALRWPILILFWIIQTIAGNYITSSKWFEKIISIGVIEADAKWLSIDLEVNQSSASIGMNPTVEISLVHGLIYTLLVIFLFYLSAWLIEKKVEV</sequence>